<gene>
    <name evidence="5" type="ORF">BJL86_3107</name>
</gene>
<organism evidence="5 6">
    <name type="scientific">Dietzia timorensis</name>
    <dbReference type="NCBI Taxonomy" id="499555"/>
    <lineage>
        <taxon>Bacteria</taxon>
        <taxon>Bacillati</taxon>
        <taxon>Actinomycetota</taxon>
        <taxon>Actinomycetes</taxon>
        <taxon>Mycobacteriales</taxon>
        <taxon>Dietziaceae</taxon>
        <taxon>Dietzia</taxon>
    </lineage>
</organism>
<dbReference type="GO" id="GO:0000976">
    <property type="term" value="F:transcription cis-regulatory region binding"/>
    <property type="evidence" value="ECO:0007669"/>
    <property type="project" value="TreeGrafter"/>
</dbReference>
<feature type="compositionally biased region" description="Low complexity" evidence="3">
    <location>
        <begin position="1"/>
        <end position="17"/>
    </location>
</feature>
<dbReference type="SUPFAM" id="SSF46689">
    <property type="entry name" value="Homeodomain-like"/>
    <property type="match status" value="1"/>
</dbReference>
<evidence type="ECO:0000313" key="6">
    <source>
        <dbReference type="Proteomes" id="UP000186104"/>
    </source>
</evidence>
<feature type="DNA-binding region" description="H-T-H motif" evidence="2">
    <location>
        <begin position="59"/>
        <end position="78"/>
    </location>
</feature>
<name>A0A173LNL8_9ACTN</name>
<dbReference type="STRING" id="499555.BJL86_3107"/>
<dbReference type="InterPro" id="IPR009057">
    <property type="entry name" value="Homeodomain-like_sf"/>
</dbReference>
<reference evidence="5 6" key="1">
    <citation type="submission" date="2016-06" db="EMBL/GenBank/DDBJ databases">
        <title>Complete genome sequence of a saline-alkali tolerant type strain Dietzia timorensis ID05-A0528T.</title>
        <authorList>
            <person name="Wu X."/>
        </authorList>
    </citation>
    <scope>NUCLEOTIDE SEQUENCE [LARGE SCALE GENOMIC DNA]</scope>
    <source>
        <strain evidence="5 6">ID05-A0528</strain>
    </source>
</reference>
<dbReference type="PANTHER" id="PTHR30055:SF226">
    <property type="entry name" value="HTH-TYPE TRANSCRIPTIONAL REGULATOR PKSA"/>
    <property type="match status" value="1"/>
</dbReference>
<dbReference type="RefSeq" id="WP_067476403.1">
    <property type="nucleotide sequence ID" value="NZ_CP015961.1"/>
</dbReference>
<evidence type="ECO:0000313" key="5">
    <source>
        <dbReference type="EMBL" id="ANI93866.1"/>
    </source>
</evidence>
<evidence type="ECO:0000259" key="4">
    <source>
        <dbReference type="PROSITE" id="PS50977"/>
    </source>
</evidence>
<dbReference type="Pfam" id="PF00440">
    <property type="entry name" value="TetR_N"/>
    <property type="match status" value="1"/>
</dbReference>
<dbReference type="Proteomes" id="UP000186104">
    <property type="component" value="Chromosome"/>
</dbReference>
<dbReference type="KEGG" id="dtm:BJL86_3107"/>
<dbReference type="EMBL" id="CP015961">
    <property type="protein sequence ID" value="ANI93866.1"/>
    <property type="molecule type" value="Genomic_DNA"/>
</dbReference>
<proteinExistence type="predicted"/>
<dbReference type="PROSITE" id="PS50977">
    <property type="entry name" value="HTH_TETR_2"/>
    <property type="match status" value="1"/>
</dbReference>
<dbReference type="AlphaFoldDB" id="A0A173LNL8"/>
<evidence type="ECO:0000256" key="2">
    <source>
        <dbReference type="PROSITE-ProRule" id="PRU00335"/>
    </source>
</evidence>
<protein>
    <recommendedName>
        <fullName evidence="4">HTH tetR-type domain-containing protein</fullName>
    </recommendedName>
</protein>
<evidence type="ECO:0000256" key="1">
    <source>
        <dbReference type="ARBA" id="ARBA00023125"/>
    </source>
</evidence>
<dbReference type="InterPro" id="IPR001647">
    <property type="entry name" value="HTH_TetR"/>
</dbReference>
<sequence>MTDSPGADSGQDASSDSTGKKTSRVYGGKTSEERQSERYQALLDAAFDIVGGEGYAAATVRAICKRASLSERYFYESFDSRETILNALYDTIVHEARTRVLDAISAVTVDDLEAAKRSPGSIHPIILAGTRAYSEFFTEKPYRANVVVIDATSVPANREGLSVGSSYSFSDLISELLSSLLGYEHPLAKVCGIGMVGYFSRVLSWWFIEGHEQDAQYLAESTAIVFQGMLDRMAQEKPDGVEVPDPQLIAAKIGSDRKRGMPLNPVEGD</sequence>
<dbReference type="PANTHER" id="PTHR30055">
    <property type="entry name" value="HTH-TYPE TRANSCRIPTIONAL REGULATOR RUTR"/>
    <property type="match status" value="1"/>
</dbReference>
<keyword evidence="1 2" id="KW-0238">DNA-binding</keyword>
<feature type="domain" description="HTH tetR-type" evidence="4">
    <location>
        <begin position="36"/>
        <end position="96"/>
    </location>
</feature>
<keyword evidence="6" id="KW-1185">Reference proteome</keyword>
<dbReference type="Gene3D" id="1.10.357.10">
    <property type="entry name" value="Tetracycline Repressor, domain 2"/>
    <property type="match status" value="1"/>
</dbReference>
<dbReference type="InterPro" id="IPR050109">
    <property type="entry name" value="HTH-type_TetR-like_transc_reg"/>
</dbReference>
<evidence type="ECO:0000256" key="3">
    <source>
        <dbReference type="SAM" id="MobiDB-lite"/>
    </source>
</evidence>
<dbReference type="GO" id="GO:0003700">
    <property type="term" value="F:DNA-binding transcription factor activity"/>
    <property type="evidence" value="ECO:0007669"/>
    <property type="project" value="TreeGrafter"/>
</dbReference>
<feature type="region of interest" description="Disordered" evidence="3">
    <location>
        <begin position="1"/>
        <end position="33"/>
    </location>
</feature>
<dbReference type="OrthoDB" id="9790413at2"/>
<accession>A0A173LNL8</accession>